<feature type="compositionally biased region" description="Basic residues" evidence="7">
    <location>
        <begin position="177"/>
        <end position="189"/>
    </location>
</feature>
<evidence type="ECO:0000256" key="5">
    <source>
        <dbReference type="ARBA" id="ARBA00023187"/>
    </source>
</evidence>
<dbReference type="PANTHER" id="PTHR36562">
    <property type="entry name" value="SERINE/ARGININE REPETITIVE MATRIX 2"/>
    <property type="match status" value="1"/>
</dbReference>
<feature type="region of interest" description="Disordered" evidence="7">
    <location>
        <begin position="1"/>
        <end position="46"/>
    </location>
</feature>
<sequence>MYNGIGLSTPRGSGTSGHVVKNASSLGPSKRDGLSKRHDYRRDRDLKAKPLDKGIIDHERKRQVEVQCLELQDRLEDRGVDEAEIEDRVNALRSQLLQNLERIEFNDAKHIKPFETQKMAEAKAKENRRMARALRVEEDYTEGASFDRELQELRRQKRMLERERDRELEEEREQQRHSRGSRKDRRYSRSRSPGSRSRSYSDSDRHYRSRRHRYHYSRERSRSRDGSREPAKDRIQQRPDPEREVRPVEDGEPGEIEDVEPLQKQQPADKSAEETQ</sequence>
<comment type="caution">
    <text evidence="9">The sequence shown here is derived from an EMBL/GenBank/DDBJ whole genome shotgun (WGS) entry which is preliminary data.</text>
</comment>
<proteinExistence type="inferred from homology"/>
<evidence type="ECO:0000256" key="7">
    <source>
        <dbReference type="SAM" id="MobiDB-lite"/>
    </source>
</evidence>
<evidence type="ECO:0000256" key="6">
    <source>
        <dbReference type="ARBA" id="ARBA00023242"/>
    </source>
</evidence>
<comment type="similarity">
    <text evidence="2">Belongs to the CWC21 family.</text>
</comment>
<protein>
    <submittedName>
        <fullName evidence="9">RNA-splicing factor</fullName>
    </submittedName>
</protein>
<keyword evidence="5" id="KW-0508">mRNA splicing</keyword>
<feature type="region of interest" description="Disordered" evidence="7">
    <location>
        <begin position="160"/>
        <end position="276"/>
    </location>
</feature>
<dbReference type="OrthoDB" id="10267305at2759"/>
<feature type="compositionally biased region" description="Acidic residues" evidence="7">
    <location>
        <begin position="250"/>
        <end position="260"/>
    </location>
</feature>
<evidence type="ECO:0000313" key="9">
    <source>
        <dbReference type="EMBL" id="KAJ2847349.1"/>
    </source>
</evidence>
<keyword evidence="4" id="KW-0747">Spliceosome</keyword>
<reference evidence="9" key="1">
    <citation type="submission" date="2022-07" db="EMBL/GenBank/DDBJ databases">
        <title>Phylogenomic reconstructions and comparative analyses of Kickxellomycotina fungi.</title>
        <authorList>
            <person name="Reynolds N.K."/>
            <person name="Stajich J.E."/>
            <person name="Barry K."/>
            <person name="Grigoriev I.V."/>
            <person name="Crous P."/>
            <person name="Smith M.E."/>
        </authorList>
    </citation>
    <scope>NUCLEOTIDE SEQUENCE</scope>
    <source>
        <strain evidence="9">NRRL 1566</strain>
    </source>
</reference>
<dbReference type="AlphaFoldDB" id="A0A9W8I9C1"/>
<keyword evidence="3" id="KW-0507">mRNA processing</keyword>
<evidence type="ECO:0000256" key="4">
    <source>
        <dbReference type="ARBA" id="ARBA00022728"/>
    </source>
</evidence>
<evidence type="ECO:0000256" key="2">
    <source>
        <dbReference type="ARBA" id="ARBA00005954"/>
    </source>
</evidence>
<evidence type="ECO:0000256" key="1">
    <source>
        <dbReference type="ARBA" id="ARBA00004123"/>
    </source>
</evidence>
<dbReference type="InterPro" id="IPR013170">
    <property type="entry name" value="mRNA_splic_Cwf21_dom"/>
</dbReference>
<gene>
    <name evidence="9" type="primary">CWC21</name>
    <name evidence="9" type="ORF">IWW36_003900</name>
</gene>
<dbReference type="InterPro" id="IPR051372">
    <property type="entry name" value="CWC21"/>
</dbReference>
<dbReference type="GO" id="GO:0005681">
    <property type="term" value="C:spliceosomal complex"/>
    <property type="evidence" value="ECO:0007669"/>
    <property type="project" value="UniProtKB-KW"/>
</dbReference>
<dbReference type="GO" id="GO:0008380">
    <property type="term" value="P:RNA splicing"/>
    <property type="evidence" value="ECO:0007669"/>
    <property type="project" value="UniProtKB-KW"/>
</dbReference>
<dbReference type="EMBL" id="JANBUW010000331">
    <property type="protein sequence ID" value="KAJ2847349.1"/>
    <property type="molecule type" value="Genomic_DNA"/>
</dbReference>
<dbReference type="GO" id="GO:0006397">
    <property type="term" value="P:mRNA processing"/>
    <property type="evidence" value="ECO:0007669"/>
    <property type="project" value="UniProtKB-KW"/>
</dbReference>
<feature type="compositionally biased region" description="Basic and acidic residues" evidence="7">
    <location>
        <begin position="216"/>
        <end position="249"/>
    </location>
</feature>
<evidence type="ECO:0000259" key="8">
    <source>
        <dbReference type="SMART" id="SM01115"/>
    </source>
</evidence>
<dbReference type="CDD" id="cd21372">
    <property type="entry name" value="cwf21_CWC21-like"/>
    <property type="match status" value="1"/>
</dbReference>
<keyword evidence="6" id="KW-0539">Nucleus</keyword>
<keyword evidence="10" id="KW-1185">Reference proteome</keyword>
<dbReference type="Gene3D" id="6.10.140.420">
    <property type="match status" value="1"/>
</dbReference>
<feature type="compositionally biased region" description="Basic and acidic residues" evidence="7">
    <location>
        <begin position="29"/>
        <end position="46"/>
    </location>
</feature>
<dbReference type="Pfam" id="PF08312">
    <property type="entry name" value="cwf21"/>
    <property type="match status" value="1"/>
</dbReference>
<evidence type="ECO:0000313" key="10">
    <source>
        <dbReference type="Proteomes" id="UP001139887"/>
    </source>
</evidence>
<dbReference type="PANTHER" id="PTHR36562:SF5">
    <property type="entry name" value="SERINE_ARGININE REPETITIVE MATRIX 2"/>
    <property type="match status" value="1"/>
</dbReference>
<organism evidence="9 10">
    <name type="scientific">Coemansia brasiliensis</name>
    <dbReference type="NCBI Taxonomy" id="2650707"/>
    <lineage>
        <taxon>Eukaryota</taxon>
        <taxon>Fungi</taxon>
        <taxon>Fungi incertae sedis</taxon>
        <taxon>Zoopagomycota</taxon>
        <taxon>Kickxellomycotina</taxon>
        <taxon>Kickxellomycetes</taxon>
        <taxon>Kickxellales</taxon>
        <taxon>Kickxellaceae</taxon>
        <taxon>Coemansia</taxon>
    </lineage>
</organism>
<dbReference type="Proteomes" id="UP001139887">
    <property type="component" value="Unassembled WGS sequence"/>
</dbReference>
<evidence type="ECO:0000256" key="3">
    <source>
        <dbReference type="ARBA" id="ARBA00022664"/>
    </source>
</evidence>
<feature type="compositionally biased region" description="Basic and acidic residues" evidence="7">
    <location>
        <begin position="160"/>
        <end position="176"/>
    </location>
</feature>
<feature type="domain" description="CWF21" evidence="8">
    <location>
        <begin position="56"/>
        <end position="101"/>
    </location>
</feature>
<name>A0A9W8I9C1_9FUNG</name>
<dbReference type="SMART" id="SM01115">
    <property type="entry name" value="cwf21"/>
    <property type="match status" value="1"/>
</dbReference>
<comment type="subcellular location">
    <subcellularLocation>
        <location evidence="1">Nucleus</location>
    </subcellularLocation>
</comment>
<accession>A0A9W8I9C1</accession>